<keyword evidence="1" id="KW-0229">DNA integration</keyword>
<dbReference type="SUPFAM" id="SSF53041">
    <property type="entry name" value="Resolvase-like"/>
    <property type="match status" value="1"/>
</dbReference>
<dbReference type="Gene3D" id="3.40.50.1390">
    <property type="entry name" value="Resolvase, N-terminal catalytic domain"/>
    <property type="match status" value="1"/>
</dbReference>
<dbReference type="CDD" id="cd03768">
    <property type="entry name" value="SR_ResInv"/>
    <property type="match status" value="1"/>
</dbReference>
<dbReference type="InterPro" id="IPR050639">
    <property type="entry name" value="SSR_resolvase"/>
</dbReference>
<evidence type="ECO:0000256" key="1">
    <source>
        <dbReference type="ARBA" id="ARBA00022908"/>
    </source>
</evidence>
<dbReference type="PANTHER" id="PTHR30461">
    <property type="entry name" value="DNA-INVERTASE FROM LAMBDOID PROPHAGE"/>
    <property type="match status" value="1"/>
</dbReference>
<keyword evidence="11" id="KW-1185">Reference proteome</keyword>
<feature type="domain" description="Recombinase" evidence="9">
    <location>
        <begin position="161"/>
        <end position="281"/>
    </location>
</feature>
<dbReference type="Pfam" id="PF13408">
    <property type="entry name" value="Zn_ribbon_recom"/>
    <property type="match status" value="1"/>
</dbReference>
<dbReference type="InterPro" id="IPR025827">
    <property type="entry name" value="Zn_ribbon_recom_dom"/>
</dbReference>
<dbReference type="GO" id="GO:0000150">
    <property type="term" value="F:DNA strand exchange activity"/>
    <property type="evidence" value="ECO:0007669"/>
    <property type="project" value="InterPro"/>
</dbReference>
<dbReference type="GO" id="GO:0003677">
    <property type="term" value="F:DNA binding"/>
    <property type="evidence" value="ECO:0007669"/>
    <property type="project" value="UniProtKB-KW"/>
</dbReference>
<keyword evidence="6" id="KW-0175">Coiled coil</keyword>
<evidence type="ECO:0000259" key="9">
    <source>
        <dbReference type="PROSITE" id="PS51737"/>
    </source>
</evidence>
<dbReference type="InterPro" id="IPR006118">
    <property type="entry name" value="Recombinase_CS"/>
</dbReference>
<evidence type="ECO:0000256" key="2">
    <source>
        <dbReference type="ARBA" id="ARBA00023125"/>
    </source>
</evidence>
<dbReference type="RefSeq" id="WP_315602928.1">
    <property type="nucleotide sequence ID" value="NZ_CP130318.1"/>
</dbReference>
<name>A0AA96L8Q4_9BACL</name>
<dbReference type="InterPro" id="IPR006119">
    <property type="entry name" value="Resolv_N"/>
</dbReference>
<dbReference type="Pfam" id="PF07508">
    <property type="entry name" value="Recombinase"/>
    <property type="match status" value="1"/>
</dbReference>
<keyword evidence="2" id="KW-0238">DNA-binding</keyword>
<evidence type="ECO:0000256" key="3">
    <source>
        <dbReference type="ARBA" id="ARBA00023172"/>
    </source>
</evidence>
<dbReference type="Pfam" id="PF00239">
    <property type="entry name" value="Resolvase"/>
    <property type="match status" value="1"/>
</dbReference>
<dbReference type="PROSITE" id="PS51737">
    <property type="entry name" value="RECOMBINASE_DNA_BIND"/>
    <property type="match status" value="1"/>
</dbReference>
<feature type="active site" description="O-(5'-phospho-DNA)-serine intermediate" evidence="4 5">
    <location>
        <position position="12"/>
    </location>
</feature>
<organism evidence="10 11">
    <name type="scientific">Paenibacillus aurantius</name>
    <dbReference type="NCBI Taxonomy" id="2918900"/>
    <lineage>
        <taxon>Bacteria</taxon>
        <taxon>Bacillati</taxon>
        <taxon>Bacillota</taxon>
        <taxon>Bacilli</taxon>
        <taxon>Bacillales</taxon>
        <taxon>Paenibacillaceae</taxon>
        <taxon>Paenibacillus</taxon>
    </lineage>
</organism>
<protein>
    <submittedName>
        <fullName evidence="10">Recombinase family protein</fullName>
    </submittedName>
</protein>
<dbReference type="InterPro" id="IPR011109">
    <property type="entry name" value="DNA_bind_recombinase_dom"/>
</dbReference>
<dbReference type="EMBL" id="CP130318">
    <property type="protein sequence ID" value="WNQ09159.1"/>
    <property type="molecule type" value="Genomic_DNA"/>
</dbReference>
<reference evidence="10 11" key="1">
    <citation type="submission" date="2022-02" db="EMBL/GenBank/DDBJ databases">
        <title>Paenibacillus sp. MBLB1776 Whole Genome Shotgun Sequencing.</title>
        <authorList>
            <person name="Hwang C.Y."/>
            <person name="Cho E.-S."/>
            <person name="Seo M.-J."/>
        </authorList>
    </citation>
    <scope>NUCLEOTIDE SEQUENCE [LARGE SCALE GENOMIC DNA]</scope>
    <source>
        <strain evidence="10 11">MBLB1776</strain>
    </source>
</reference>
<dbReference type="GO" id="GO:0015074">
    <property type="term" value="P:DNA integration"/>
    <property type="evidence" value="ECO:0007669"/>
    <property type="project" value="UniProtKB-KW"/>
</dbReference>
<evidence type="ECO:0000256" key="6">
    <source>
        <dbReference type="SAM" id="Coils"/>
    </source>
</evidence>
<accession>A0AA96L8Q4</accession>
<dbReference type="SMART" id="SM00857">
    <property type="entry name" value="Resolvase"/>
    <property type="match status" value="1"/>
</dbReference>
<sequence>MTDWAIIYARVSTEDQAEKGYSLEAQVEDCLRKAEELGYARETVRILTDEVSGAGMDRPGLNRLRELTASVHKPACVIMYDPDRFARKLAHQLILTDEILKNKVGLEFVNFTWNNTAEGRMFYQLRGMFAEFEREKIKERTIRGRMAKIQNHGKLSCNPRLFGYAFDKEEDVLQPDPLTAPVVKEMFELAAEGRSAAAIARLLEAEGTPGPRGEAWHASTVSRILRNTSYLGTYMAYKVDYHQGFRRKRPVEEQFPLPLEALITEELFDRAQQALEKHRKHSGRPPEREYLLAGLGRCSCGRPMAADPGSGGRTSYYRCSGKKRSRSPAGRGEGAGPPCDSPYWSTGVVDGVVWDALDAHVTAWLKALAAGLAPKSLDKACQAAEQNPDSCPLLRKRKQLEGRRERLLELYLSGGLERPAYERKRLELERERETLESRLREKNRGQVPAHRGWEETANRWESLRGSLSFAEKRRMAEKLLLQVGFHKGWRLELEYRTAELPGNLDDSQSHGGL</sequence>
<dbReference type="PROSITE" id="PS00397">
    <property type="entry name" value="RECOMBINASES_1"/>
    <property type="match status" value="1"/>
</dbReference>
<dbReference type="PROSITE" id="PS51736">
    <property type="entry name" value="RECOMBINASES_3"/>
    <property type="match status" value="1"/>
</dbReference>
<dbReference type="InterPro" id="IPR036162">
    <property type="entry name" value="Resolvase-like_N_sf"/>
</dbReference>
<evidence type="ECO:0000313" key="11">
    <source>
        <dbReference type="Proteomes" id="UP001305702"/>
    </source>
</evidence>
<feature type="coiled-coil region" evidence="6">
    <location>
        <begin position="418"/>
        <end position="445"/>
    </location>
</feature>
<dbReference type="AlphaFoldDB" id="A0AA96L8Q4"/>
<dbReference type="InterPro" id="IPR038109">
    <property type="entry name" value="DNA_bind_recomb_sf"/>
</dbReference>
<feature type="domain" description="Resolvase/invertase-type recombinase catalytic" evidence="8">
    <location>
        <begin position="4"/>
        <end position="152"/>
    </location>
</feature>
<gene>
    <name evidence="10" type="ORF">MJA45_16065</name>
</gene>
<dbReference type="PANTHER" id="PTHR30461:SF23">
    <property type="entry name" value="DNA RECOMBINASE-RELATED"/>
    <property type="match status" value="1"/>
</dbReference>
<evidence type="ECO:0000313" key="10">
    <source>
        <dbReference type="EMBL" id="WNQ09159.1"/>
    </source>
</evidence>
<dbReference type="KEGG" id="paun:MJA45_16065"/>
<dbReference type="Gene3D" id="3.90.1750.20">
    <property type="entry name" value="Putative Large Serine Recombinase, Chain B, Domain 2"/>
    <property type="match status" value="1"/>
</dbReference>
<dbReference type="Proteomes" id="UP001305702">
    <property type="component" value="Chromosome"/>
</dbReference>
<proteinExistence type="predicted"/>
<evidence type="ECO:0000256" key="5">
    <source>
        <dbReference type="PROSITE-ProRule" id="PRU10137"/>
    </source>
</evidence>
<evidence type="ECO:0000256" key="7">
    <source>
        <dbReference type="SAM" id="MobiDB-lite"/>
    </source>
</evidence>
<keyword evidence="3" id="KW-0233">DNA recombination</keyword>
<evidence type="ECO:0000259" key="8">
    <source>
        <dbReference type="PROSITE" id="PS51736"/>
    </source>
</evidence>
<evidence type="ECO:0000256" key="4">
    <source>
        <dbReference type="PIRSR" id="PIRSR606118-50"/>
    </source>
</evidence>
<feature type="region of interest" description="Disordered" evidence="7">
    <location>
        <begin position="306"/>
        <end position="340"/>
    </location>
</feature>